<gene>
    <name evidence="3" type="ORF">COB13_15555</name>
</gene>
<dbReference type="InterPro" id="IPR013655">
    <property type="entry name" value="PAS_fold_3"/>
</dbReference>
<name>A0A2A4YRW7_9PROT</name>
<accession>A0A2A4YRW7</accession>
<proteinExistence type="predicted"/>
<organism evidence="3">
    <name type="scientific">OCS116 cluster bacterium</name>
    <dbReference type="NCBI Taxonomy" id="2030921"/>
    <lineage>
        <taxon>Bacteria</taxon>
        <taxon>Pseudomonadati</taxon>
        <taxon>Pseudomonadota</taxon>
        <taxon>Alphaproteobacteria</taxon>
        <taxon>OCS116 cluster</taxon>
    </lineage>
</organism>
<dbReference type="CDD" id="cd00130">
    <property type="entry name" value="PAS"/>
    <property type="match status" value="1"/>
</dbReference>
<reference evidence="3" key="2">
    <citation type="journal article" date="2018" name="ISME J.">
        <title>A dynamic microbial community with high functional redundancy inhabits the cold, oxic subseafloor aquifer.</title>
        <authorList>
            <person name="Tully B.J."/>
            <person name="Wheat C.G."/>
            <person name="Glazer B.T."/>
            <person name="Huber J.A."/>
        </authorList>
    </citation>
    <scope>NUCLEOTIDE SEQUENCE</scope>
    <source>
        <strain evidence="3">NORP83</strain>
    </source>
</reference>
<evidence type="ECO:0000256" key="1">
    <source>
        <dbReference type="SAM" id="MobiDB-lite"/>
    </source>
</evidence>
<dbReference type="InterPro" id="IPR000014">
    <property type="entry name" value="PAS"/>
</dbReference>
<evidence type="ECO:0000259" key="2">
    <source>
        <dbReference type="PROSITE" id="PS50112"/>
    </source>
</evidence>
<feature type="region of interest" description="Disordered" evidence="1">
    <location>
        <begin position="1"/>
        <end position="24"/>
    </location>
</feature>
<dbReference type="EMBL" id="NVUS01000029">
    <property type="protein sequence ID" value="PCI97514.1"/>
    <property type="molecule type" value="Genomic_DNA"/>
</dbReference>
<dbReference type="Pfam" id="PF08447">
    <property type="entry name" value="PAS_3"/>
    <property type="match status" value="1"/>
</dbReference>
<evidence type="ECO:0000313" key="3">
    <source>
        <dbReference type="EMBL" id="PCI97514.1"/>
    </source>
</evidence>
<dbReference type="Gene3D" id="3.30.450.20">
    <property type="entry name" value="PAS domain"/>
    <property type="match status" value="1"/>
</dbReference>
<dbReference type="NCBIfam" id="TIGR00229">
    <property type="entry name" value="sensory_box"/>
    <property type="match status" value="1"/>
</dbReference>
<dbReference type="AlphaFoldDB" id="A0A2A4YRW7"/>
<dbReference type="InterPro" id="IPR035965">
    <property type="entry name" value="PAS-like_dom_sf"/>
</dbReference>
<protein>
    <submittedName>
        <fullName evidence="3">Chemotaxis protein</fullName>
    </submittedName>
</protein>
<sequence length="189" mass="21527">MEGESIQKTSKKSSRKSNEITPTGHPLTFAADEVIVSKTDLAGKIKYVNDTFIKVSGYSEREVMGMPHNMVRHPDMPRAVFNLLWDRLGRGKHVFAYVINLCKNGDHYWVMAHICPSFDADGNAIGYHSSRRKPDMKIVNETIIPLYKKLLDIETNETSKRIGLEKSMATFDKIFRAEGVKYNEFILSL</sequence>
<dbReference type="PROSITE" id="PS50112">
    <property type="entry name" value="PAS"/>
    <property type="match status" value="1"/>
</dbReference>
<feature type="domain" description="PAS" evidence="2">
    <location>
        <begin position="40"/>
        <end position="75"/>
    </location>
</feature>
<reference key="1">
    <citation type="submission" date="2017-08" db="EMBL/GenBank/DDBJ databases">
        <title>A dynamic microbial community with high functional redundancy inhabits the cold, oxic subseafloor aquifer.</title>
        <authorList>
            <person name="Tully B.J."/>
            <person name="Wheat C.G."/>
            <person name="Glazer B.T."/>
            <person name="Huber J.A."/>
        </authorList>
    </citation>
    <scope>NUCLEOTIDE SEQUENCE [LARGE SCALE GENOMIC DNA]</scope>
</reference>
<dbReference type="SUPFAM" id="SSF55785">
    <property type="entry name" value="PYP-like sensor domain (PAS domain)"/>
    <property type="match status" value="1"/>
</dbReference>
<comment type="caution">
    <text evidence="3">The sequence shown here is derived from an EMBL/GenBank/DDBJ whole genome shotgun (WGS) entry which is preliminary data.</text>
</comment>